<name>A0A2H5PFC6_CITUN</name>
<dbReference type="InterPro" id="IPR005721">
    <property type="entry name" value="Ribosomal_uL22_euk/arc"/>
</dbReference>
<dbReference type="GO" id="GO:0003735">
    <property type="term" value="F:structural constituent of ribosome"/>
    <property type="evidence" value="ECO:0007669"/>
    <property type="project" value="InterPro"/>
</dbReference>
<dbReference type="AlphaFoldDB" id="A0A2H5PFC6"/>
<evidence type="ECO:0000313" key="1">
    <source>
        <dbReference type="EMBL" id="GAY51059.1"/>
    </source>
</evidence>
<dbReference type="InterPro" id="IPR036394">
    <property type="entry name" value="Ribosomal_uL22_sf"/>
</dbReference>
<dbReference type="EMBL" id="BDQV01000067">
    <property type="protein sequence ID" value="GAY51059.1"/>
    <property type="molecule type" value="Genomic_DNA"/>
</dbReference>
<dbReference type="PANTHER" id="PTHR11593">
    <property type="entry name" value="60S RIBOSOMAL PROTEIN L17"/>
    <property type="match status" value="1"/>
</dbReference>
<dbReference type="SUPFAM" id="SSF54843">
    <property type="entry name" value="Ribosomal protein L22"/>
    <property type="match status" value="1"/>
</dbReference>
<accession>A0A2H5PFC6</accession>
<dbReference type="PANTHER" id="PTHR11593:SF10">
    <property type="entry name" value="60S RIBOSOMAL PROTEIN L17"/>
    <property type="match status" value="1"/>
</dbReference>
<dbReference type="Gene3D" id="3.90.470.10">
    <property type="entry name" value="Ribosomal protein L22/L17"/>
    <property type="match status" value="2"/>
</dbReference>
<dbReference type="STRING" id="55188.A0A2H5PFC6"/>
<dbReference type="GO" id="GO:0022625">
    <property type="term" value="C:cytosolic large ribosomal subunit"/>
    <property type="evidence" value="ECO:0007669"/>
    <property type="project" value="TreeGrafter"/>
</dbReference>
<dbReference type="GO" id="GO:0002181">
    <property type="term" value="P:cytoplasmic translation"/>
    <property type="evidence" value="ECO:0007669"/>
    <property type="project" value="TreeGrafter"/>
</dbReference>
<reference evidence="1 2" key="1">
    <citation type="journal article" date="2017" name="Front. Genet.">
        <title>Draft sequencing of the heterozygous diploid genome of Satsuma (Citrus unshiu Marc.) using a hybrid assembly approach.</title>
        <authorList>
            <person name="Shimizu T."/>
            <person name="Tanizawa Y."/>
            <person name="Mochizuki T."/>
            <person name="Nagasaki H."/>
            <person name="Yoshioka T."/>
            <person name="Toyoda A."/>
            <person name="Fujiyama A."/>
            <person name="Kaminuma E."/>
            <person name="Nakamura Y."/>
        </authorList>
    </citation>
    <scope>NUCLEOTIDE SEQUENCE [LARGE SCALE GENOMIC DNA]</scope>
    <source>
        <strain evidence="2">cv. Miyagawa wase</strain>
    </source>
</reference>
<organism evidence="1 2">
    <name type="scientific">Citrus unshiu</name>
    <name type="common">Satsuma mandarin</name>
    <name type="synonym">Citrus nobilis var. unshiu</name>
    <dbReference type="NCBI Taxonomy" id="55188"/>
    <lineage>
        <taxon>Eukaryota</taxon>
        <taxon>Viridiplantae</taxon>
        <taxon>Streptophyta</taxon>
        <taxon>Embryophyta</taxon>
        <taxon>Tracheophyta</taxon>
        <taxon>Spermatophyta</taxon>
        <taxon>Magnoliopsida</taxon>
        <taxon>eudicotyledons</taxon>
        <taxon>Gunneridae</taxon>
        <taxon>Pentapetalae</taxon>
        <taxon>rosids</taxon>
        <taxon>malvids</taxon>
        <taxon>Sapindales</taxon>
        <taxon>Rutaceae</taxon>
        <taxon>Aurantioideae</taxon>
        <taxon>Citrus</taxon>
    </lineage>
</organism>
<sequence>MVKYSKEPDNPTKSCKARGSDLRVHFKVAWPVKSAKGSFWIYSRNAESNAEVKRLRCGRAYISQSQVNQAQKQRRRHLSMPWEGLNVECFFLLILL</sequence>
<proteinExistence type="predicted"/>
<evidence type="ECO:0000313" key="2">
    <source>
        <dbReference type="Proteomes" id="UP000236630"/>
    </source>
</evidence>
<gene>
    <name evidence="1" type="ORF">CUMW_131360</name>
</gene>
<protein>
    <submittedName>
        <fullName evidence="1">Uncharacterized protein</fullName>
    </submittedName>
</protein>
<comment type="caution">
    <text evidence="1">The sequence shown here is derived from an EMBL/GenBank/DDBJ whole genome shotgun (WGS) entry which is preliminary data.</text>
</comment>
<keyword evidence="2" id="KW-1185">Reference proteome</keyword>
<dbReference type="Proteomes" id="UP000236630">
    <property type="component" value="Unassembled WGS sequence"/>
</dbReference>